<feature type="domain" description="Peptidase S49" evidence="12">
    <location>
        <begin position="699"/>
        <end position="839"/>
    </location>
</feature>
<dbReference type="Pfam" id="PF01343">
    <property type="entry name" value="Peptidase_S49"/>
    <property type="match status" value="1"/>
</dbReference>
<evidence type="ECO:0000256" key="1">
    <source>
        <dbReference type="ARBA" id="ARBA00004236"/>
    </source>
</evidence>
<feature type="non-terminal residue" evidence="14">
    <location>
        <position position="1"/>
    </location>
</feature>
<evidence type="ECO:0000256" key="3">
    <source>
        <dbReference type="ARBA" id="ARBA00022475"/>
    </source>
</evidence>
<comment type="subcellular location">
    <subcellularLocation>
        <location evidence="1">Cell membrane</location>
    </subcellularLocation>
</comment>
<feature type="region of interest" description="Disordered" evidence="10">
    <location>
        <begin position="231"/>
        <end position="257"/>
    </location>
</feature>
<keyword evidence="3" id="KW-1003">Cell membrane</keyword>
<evidence type="ECO:0000256" key="7">
    <source>
        <dbReference type="ARBA" id="ARBA00022825"/>
    </source>
</evidence>
<dbReference type="AlphaFoldDB" id="A0A813C099"/>
<keyword evidence="5 11" id="KW-0812">Transmembrane</keyword>
<evidence type="ECO:0000256" key="8">
    <source>
        <dbReference type="ARBA" id="ARBA00022989"/>
    </source>
</evidence>
<dbReference type="InterPro" id="IPR013703">
    <property type="entry name" value="Peptidase_S49_N_proteobac"/>
</dbReference>
<dbReference type="InterPro" id="IPR029045">
    <property type="entry name" value="ClpP/crotonase-like_dom_sf"/>
</dbReference>
<keyword evidence="6" id="KW-0378">Hydrolase</keyword>
<dbReference type="EMBL" id="CAJNJA010079974">
    <property type="protein sequence ID" value="CAE7926464.1"/>
    <property type="molecule type" value="Genomic_DNA"/>
</dbReference>
<evidence type="ECO:0000256" key="2">
    <source>
        <dbReference type="ARBA" id="ARBA00008683"/>
    </source>
</evidence>
<evidence type="ECO:0000259" key="12">
    <source>
        <dbReference type="Pfam" id="PF01343"/>
    </source>
</evidence>
<dbReference type="PANTHER" id="PTHR42987:SF4">
    <property type="entry name" value="PROTEASE SOHB-RELATED"/>
    <property type="match status" value="1"/>
</dbReference>
<dbReference type="Gene3D" id="3.90.226.10">
    <property type="entry name" value="2-enoyl-CoA Hydratase, Chain A, domain 1"/>
    <property type="match status" value="1"/>
</dbReference>
<keyword evidence="4" id="KW-0645">Protease</keyword>
<keyword evidence="9 11" id="KW-0472">Membrane</keyword>
<evidence type="ECO:0000313" key="14">
    <source>
        <dbReference type="EMBL" id="CAE7926464.1"/>
    </source>
</evidence>
<dbReference type="PANTHER" id="PTHR42987">
    <property type="entry name" value="PEPTIDASE S49"/>
    <property type="match status" value="1"/>
</dbReference>
<feature type="region of interest" description="Disordered" evidence="10">
    <location>
        <begin position="310"/>
        <end position="333"/>
    </location>
</feature>
<sequence length="932" mass="101125">DEPSSAALDLSDFEFERRKIDLAALREEIFLEALRYHPEVERRYKQEQLQMGTAYNIQAYRLLAPGESQYDEDEATCFIASGAETVGLSSLVGLDSPSLSLRGSFEGAPRGAGFDAAQGSRLPGPSDYEVEQAELGLSKNIAQPRVLLCKAARPAAEVAPGPVPYNVSCSSGQAQARPLPRSPQAIIGKPPPFLGQSAKLAEAVANRGFCFHSAEGDLPLRPRSPRVVFRTAGRQSTDPPSRQAPSPPPLRIGHTPGIGQRRVSFTQAPRNTFQFIGRSDATYGGPSRGSELYRESHREIRGGVMGTAKRFRSTSPGLLDRSPGPQNYSPGPALRRNRQRIESLSAREAREAQAAARLGWSLAPGLLSFFAGSPAFADDPQSPEDMLAQLIKKATGQDGESTAESTPSLFLLGFGALLLYGVFAVFKFLLAAVGGLFVVREIDQQFGKEGRKTSKFVEKALRRIAGEPADLLEERRLKVVRLNDEVVSFRAALAEQTSGPSAGAALREQTRRRRFAETWQHALDDVPISQAERQKVEQAVEKYMTAETERQEEFREARGQWLASLFESSFFGGMSSRFQVTSSLDKQVRLQEELISDIKKAVPDTKFENLKKVLSENVDLTWLIDQARSAGSGSKETHPLVYVLSFDGDPTAAGVELLAKEVTAVLESTDPVKEVVLKLKSPGGTVTGYGLAAAQLLRFRQRGVRLVCCVDELAASGGYMMACCADRILCSPFAAVGSIGVIAGVPNAVERLDREGLKVIQTTAGKWKRTIDPFQAPTEEALAKAEEDVNRIYRQFSSFVKGNRPNLNIEEVATGEVWFGADALEKGLVDELQTSSEYLLGHMKEGHEVLSLSYNMQSKGLGSLVGTVGSLANASELAEALRQSGDPAKLAESEALKVASKLLQSDSTWPPSLPEPRVQARGPLGSLGDRGF</sequence>
<dbReference type="SUPFAM" id="SSF52096">
    <property type="entry name" value="ClpP/crotonase"/>
    <property type="match status" value="1"/>
</dbReference>
<dbReference type="NCBIfam" id="NF008745">
    <property type="entry name" value="PRK11778.1"/>
    <property type="match status" value="1"/>
</dbReference>
<evidence type="ECO:0000256" key="6">
    <source>
        <dbReference type="ARBA" id="ARBA00022801"/>
    </source>
</evidence>
<dbReference type="GO" id="GO:0004252">
    <property type="term" value="F:serine-type endopeptidase activity"/>
    <property type="evidence" value="ECO:0007669"/>
    <property type="project" value="InterPro"/>
</dbReference>
<name>A0A813C099_9DINO</name>
<dbReference type="InterPro" id="IPR002142">
    <property type="entry name" value="Peptidase_S49"/>
</dbReference>
<feature type="domain" description="Peptidase S49 N-terminal proteobacteria" evidence="13">
    <location>
        <begin position="625"/>
        <end position="696"/>
    </location>
</feature>
<dbReference type="CDD" id="cd07023">
    <property type="entry name" value="S49_Sppa_N_C"/>
    <property type="match status" value="1"/>
</dbReference>
<keyword evidence="8 11" id="KW-1133">Transmembrane helix</keyword>
<evidence type="ECO:0000256" key="10">
    <source>
        <dbReference type="SAM" id="MobiDB-lite"/>
    </source>
</evidence>
<organism evidence="14 15">
    <name type="scientific">Symbiodinium necroappetens</name>
    <dbReference type="NCBI Taxonomy" id="1628268"/>
    <lineage>
        <taxon>Eukaryota</taxon>
        <taxon>Sar</taxon>
        <taxon>Alveolata</taxon>
        <taxon>Dinophyceae</taxon>
        <taxon>Suessiales</taxon>
        <taxon>Symbiodiniaceae</taxon>
        <taxon>Symbiodinium</taxon>
    </lineage>
</organism>
<evidence type="ECO:0000256" key="11">
    <source>
        <dbReference type="SAM" id="Phobius"/>
    </source>
</evidence>
<accession>A0A813C099</accession>
<evidence type="ECO:0000256" key="4">
    <source>
        <dbReference type="ARBA" id="ARBA00022670"/>
    </source>
</evidence>
<evidence type="ECO:0000256" key="5">
    <source>
        <dbReference type="ARBA" id="ARBA00022692"/>
    </source>
</evidence>
<reference evidence="14" key="1">
    <citation type="submission" date="2021-02" db="EMBL/GenBank/DDBJ databases">
        <authorList>
            <person name="Dougan E. K."/>
            <person name="Rhodes N."/>
            <person name="Thang M."/>
            <person name="Chan C."/>
        </authorList>
    </citation>
    <scope>NUCLEOTIDE SEQUENCE</scope>
</reference>
<evidence type="ECO:0000313" key="15">
    <source>
        <dbReference type="Proteomes" id="UP000601435"/>
    </source>
</evidence>
<feature type="region of interest" description="Disordered" evidence="10">
    <location>
        <begin position="904"/>
        <end position="932"/>
    </location>
</feature>
<dbReference type="Pfam" id="PF08496">
    <property type="entry name" value="Peptidase_S49_N"/>
    <property type="match status" value="1"/>
</dbReference>
<dbReference type="Proteomes" id="UP000601435">
    <property type="component" value="Unassembled WGS sequence"/>
</dbReference>
<dbReference type="InterPro" id="IPR047272">
    <property type="entry name" value="S49_SppA_C"/>
</dbReference>
<feature type="transmembrane region" description="Helical" evidence="11">
    <location>
        <begin position="409"/>
        <end position="439"/>
    </location>
</feature>
<dbReference type="GO" id="GO:0006508">
    <property type="term" value="P:proteolysis"/>
    <property type="evidence" value="ECO:0007669"/>
    <property type="project" value="UniProtKB-KW"/>
</dbReference>
<evidence type="ECO:0000259" key="13">
    <source>
        <dbReference type="Pfam" id="PF08496"/>
    </source>
</evidence>
<proteinExistence type="inferred from homology"/>
<keyword evidence="7" id="KW-0720">Serine protease</keyword>
<comment type="caution">
    <text evidence="14">The sequence shown here is derived from an EMBL/GenBank/DDBJ whole genome shotgun (WGS) entry which is preliminary data.</text>
</comment>
<dbReference type="OrthoDB" id="438286at2759"/>
<comment type="similarity">
    <text evidence="2">Belongs to the peptidase S49 family.</text>
</comment>
<dbReference type="GO" id="GO:0005886">
    <property type="term" value="C:plasma membrane"/>
    <property type="evidence" value="ECO:0007669"/>
    <property type="project" value="UniProtKB-SubCell"/>
</dbReference>
<protein>
    <submittedName>
        <fullName evidence="14">SohB protein</fullName>
    </submittedName>
</protein>
<evidence type="ECO:0000256" key="9">
    <source>
        <dbReference type="ARBA" id="ARBA00023136"/>
    </source>
</evidence>
<dbReference type="Gene3D" id="6.20.330.10">
    <property type="match status" value="1"/>
</dbReference>
<gene>
    <name evidence="14" type="primary">sohB</name>
    <name evidence="14" type="ORF">SNEC2469_LOCUS32097</name>
</gene>
<keyword evidence="15" id="KW-1185">Reference proteome</keyword>